<accession>A0AAD7U391</accession>
<keyword evidence="26" id="KW-1185">Reference proteome</keyword>
<dbReference type="Pfam" id="PF25597">
    <property type="entry name" value="SH3_retrovirus"/>
    <property type="match status" value="1"/>
</dbReference>
<dbReference type="GO" id="GO:0006508">
    <property type="term" value="P:proteolysis"/>
    <property type="evidence" value="ECO:0007669"/>
    <property type="project" value="UniProtKB-KW"/>
</dbReference>
<evidence type="ECO:0000256" key="3">
    <source>
        <dbReference type="ARBA" id="ARBA00022612"/>
    </source>
</evidence>
<evidence type="ECO:0000256" key="17">
    <source>
        <dbReference type="ARBA" id="ARBA00022932"/>
    </source>
</evidence>
<dbReference type="PROSITE" id="PS50994">
    <property type="entry name" value="INTEGRASE"/>
    <property type="match status" value="1"/>
</dbReference>
<feature type="compositionally biased region" description="Low complexity" evidence="23">
    <location>
        <begin position="1194"/>
        <end position="1203"/>
    </location>
</feature>
<dbReference type="CDD" id="cd09272">
    <property type="entry name" value="RNase_HI_RT_Ty1"/>
    <property type="match status" value="1"/>
</dbReference>
<dbReference type="InterPro" id="IPR001584">
    <property type="entry name" value="Integrase_cat-core"/>
</dbReference>
<feature type="compositionally biased region" description="Low complexity" evidence="23">
    <location>
        <begin position="224"/>
        <end position="241"/>
    </location>
</feature>
<dbReference type="Pfam" id="PF13976">
    <property type="entry name" value="gag_pre-integrs"/>
    <property type="match status" value="1"/>
</dbReference>
<evidence type="ECO:0000256" key="18">
    <source>
        <dbReference type="ARBA" id="ARBA00023113"/>
    </source>
</evidence>
<dbReference type="GO" id="GO:0015074">
    <property type="term" value="P:DNA integration"/>
    <property type="evidence" value="ECO:0007669"/>
    <property type="project" value="UniProtKB-KW"/>
</dbReference>
<evidence type="ECO:0000313" key="26">
    <source>
        <dbReference type="Proteomes" id="UP001215151"/>
    </source>
</evidence>
<feature type="compositionally biased region" description="Pro residues" evidence="23">
    <location>
        <begin position="1204"/>
        <end position="1242"/>
    </location>
</feature>
<evidence type="ECO:0000256" key="2">
    <source>
        <dbReference type="ARBA" id="ARBA00022578"/>
    </source>
</evidence>
<evidence type="ECO:0000256" key="16">
    <source>
        <dbReference type="ARBA" id="ARBA00022918"/>
    </source>
</evidence>
<evidence type="ECO:0000256" key="19">
    <source>
        <dbReference type="ARBA" id="ARBA00023172"/>
    </source>
</evidence>
<dbReference type="SUPFAM" id="SSF56672">
    <property type="entry name" value="DNA/RNA polymerases"/>
    <property type="match status" value="1"/>
</dbReference>
<dbReference type="PANTHER" id="PTHR42648:SF11">
    <property type="entry name" value="TRANSPOSON TY4-P GAG-POL POLYPROTEIN"/>
    <property type="match status" value="1"/>
</dbReference>
<comment type="function">
    <text evidence="1">The aspartyl protease (PR) mediates the proteolytic cleavages of the Gag and Gag-Pol polyproteins after assembly of the VLP.</text>
</comment>
<evidence type="ECO:0000256" key="4">
    <source>
        <dbReference type="ARBA" id="ARBA00022670"/>
    </source>
</evidence>
<name>A0AAD7U391_9APHY</name>
<keyword evidence="7" id="KW-0479">Metal-binding</keyword>
<dbReference type="GO" id="GO:0005634">
    <property type="term" value="C:nucleus"/>
    <property type="evidence" value="ECO:0007669"/>
    <property type="project" value="UniProtKB-ARBA"/>
</dbReference>
<dbReference type="PANTHER" id="PTHR42648">
    <property type="entry name" value="TRANSPOSASE, PUTATIVE-RELATED"/>
    <property type="match status" value="1"/>
</dbReference>
<feature type="compositionally biased region" description="Basic and acidic residues" evidence="23">
    <location>
        <begin position="642"/>
        <end position="657"/>
    </location>
</feature>
<evidence type="ECO:0000256" key="1">
    <source>
        <dbReference type="ARBA" id="ARBA00002180"/>
    </source>
</evidence>
<keyword evidence="18" id="KW-0917">Virion maturation</keyword>
<keyword evidence="8" id="KW-0547">Nucleotide-binding</keyword>
<gene>
    <name evidence="25" type="ORF">ONZ51_g1784</name>
</gene>
<keyword evidence="15" id="KW-0229">DNA integration</keyword>
<evidence type="ECO:0000256" key="22">
    <source>
        <dbReference type="ARBA" id="ARBA00049244"/>
    </source>
</evidence>
<dbReference type="Proteomes" id="UP001215151">
    <property type="component" value="Unassembled WGS sequence"/>
</dbReference>
<comment type="catalytic activity">
    <reaction evidence="22">
        <text>DNA(n) + a 2'-deoxyribonucleoside 5'-triphosphate = DNA(n+1) + diphosphate</text>
        <dbReference type="Rhea" id="RHEA:22508"/>
        <dbReference type="Rhea" id="RHEA-COMP:17339"/>
        <dbReference type="Rhea" id="RHEA-COMP:17340"/>
        <dbReference type="ChEBI" id="CHEBI:33019"/>
        <dbReference type="ChEBI" id="CHEBI:61560"/>
        <dbReference type="ChEBI" id="CHEBI:173112"/>
        <dbReference type="EC" id="2.7.7.7"/>
    </reaction>
</comment>
<feature type="compositionally biased region" description="Basic and acidic residues" evidence="23">
    <location>
        <begin position="668"/>
        <end position="688"/>
    </location>
</feature>
<evidence type="ECO:0000256" key="9">
    <source>
        <dbReference type="ARBA" id="ARBA00022750"/>
    </source>
</evidence>
<dbReference type="GO" id="GO:0004519">
    <property type="term" value="F:endonuclease activity"/>
    <property type="evidence" value="ECO:0007669"/>
    <property type="project" value="UniProtKB-KW"/>
</dbReference>
<keyword evidence="2" id="KW-0815">Transposition</keyword>
<evidence type="ECO:0000256" key="8">
    <source>
        <dbReference type="ARBA" id="ARBA00022741"/>
    </source>
</evidence>
<dbReference type="InterPro" id="IPR036397">
    <property type="entry name" value="RNaseH_sf"/>
</dbReference>
<feature type="compositionally biased region" description="Acidic residues" evidence="23">
    <location>
        <begin position="181"/>
        <end position="192"/>
    </location>
</feature>
<reference evidence="25" key="1">
    <citation type="submission" date="2022-11" db="EMBL/GenBank/DDBJ databases">
        <title>Genome Sequence of Cubamyces cubensis.</title>
        <authorList>
            <person name="Buettner E."/>
        </authorList>
    </citation>
    <scope>NUCLEOTIDE SEQUENCE</scope>
    <source>
        <strain evidence="25">MPL-01</strain>
    </source>
</reference>
<keyword evidence="3" id="KW-1188">Viral release from host cell</keyword>
<comment type="caution">
    <text evidence="25">The sequence shown here is derived from an EMBL/GenBank/DDBJ whole genome shotgun (WGS) entry which is preliminary data.</text>
</comment>
<feature type="region of interest" description="Disordered" evidence="23">
    <location>
        <begin position="181"/>
        <end position="241"/>
    </location>
</feature>
<dbReference type="InterPro" id="IPR025724">
    <property type="entry name" value="GAG-pre-integrase_dom"/>
</dbReference>
<feature type="region of interest" description="Disordered" evidence="23">
    <location>
        <begin position="613"/>
        <end position="688"/>
    </location>
</feature>
<dbReference type="InterPro" id="IPR039537">
    <property type="entry name" value="Retrotran_Ty1/copia-like"/>
</dbReference>
<dbReference type="SUPFAM" id="SSF53098">
    <property type="entry name" value="Ribonuclease H-like"/>
    <property type="match status" value="1"/>
</dbReference>
<keyword evidence="16" id="KW-0695">RNA-directed DNA polymerase</keyword>
<dbReference type="InterPro" id="IPR057670">
    <property type="entry name" value="SH3_retrovirus"/>
</dbReference>
<dbReference type="InterPro" id="IPR012337">
    <property type="entry name" value="RNaseH-like_sf"/>
</dbReference>
<dbReference type="Pfam" id="PF22936">
    <property type="entry name" value="Pol_BBD"/>
    <property type="match status" value="1"/>
</dbReference>
<feature type="domain" description="Integrase catalytic" evidence="24">
    <location>
        <begin position="927"/>
        <end position="1094"/>
    </location>
</feature>
<evidence type="ECO:0000256" key="6">
    <source>
        <dbReference type="ARBA" id="ARBA00022722"/>
    </source>
</evidence>
<dbReference type="GO" id="GO:0003723">
    <property type="term" value="F:RNA binding"/>
    <property type="evidence" value="ECO:0007669"/>
    <property type="project" value="UniProtKB-KW"/>
</dbReference>
<feature type="compositionally biased region" description="Basic and acidic residues" evidence="23">
    <location>
        <begin position="1258"/>
        <end position="1275"/>
    </location>
</feature>
<keyword evidence="13" id="KW-0460">Magnesium</keyword>
<organism evidence="25 26">
    <name type="scientific">Trametes cubensis</name>
    <dbReference type="NCBI Taxonomy" id="1111947"/>
    <lineage>
        <taxon>Eukaryota</taxon>
        <taxon>Fungi</taxon>
        <taxon>Dikarya</taxon>
        <taxon>Basidiomycota</taxon>
        <taxon>Agaricomycotina</taxon>
        <taxon>Agaricomycetes</taxon>
        <taxon>Polyporales</taxon>
        <taxon>Polyporaceae</taxon>
        <taxon>Trametes</taxon>
    </lineage>
</organism>
<feature type="compositionally biased region" description="Basic residues" evidence="23">
    <location>
        <begin position="658"/>
        <end position="667"/>
    </location>
</feature>
<evidence type="ECO:0000256" key="11">
    <source>
        <dbReference type="ARBA" id="ARBA00022801"/>
    </source>
</evidence>
<evidence type="ECO:0000256" key="12">
    <source>
        <dbReference type="ARBA" id="ARBA00022840"/>
    </source>
</evidence>
<dbReference type="Pfam" id="PF07727">
    <property type="entry name" value="RVT_2"/>
    <property type="match status" value="1"/>
</dbReference>
<dbReference type="EMBL" id="JAPEVG010000025">
    <property type="protein sequence ID" value="KAJ8495356.1"/>
    <property type="molecule type" value="Genomic_DNA"/>
</dbReference>
<dbReference type="Pfam" id="PF00665">
    <property type="entry name" value="rve"/>
    <property type="match status" value="1"/>
</dbReference>
<dbReference type="InterPro" id="IPR054722">
    <property type="entry name" value="PolX-like_BBD"/>
</dbReference>
<keyword evidence="14" id="KW-0694">RNA-binding</keyword>
<evidence type="ECO:0000256" key="13">
    <source>
        <dbReference type="ARBA" id="ARBA00022842"/>
    </source>
</evidence>
<dbReference type="GO" id="GO:0003887">
    <property type="term" value="F:DNA-directed DNA polymerase activity"/>
    <property type="evidence" value="ECO:0007669"/>
    <property type="project" value="UniProtKB-KW"/>
</dbReference>
<keyword evidence="17" id="KW-0239">DNA-directed DNA polymerase</keyword>
<keyword evidence="17" id="KW-0808">Transferase</keyword>
<evidence type="ECO:0000256" key="10">
    <source>
        <dbReference type="ARBA" id="ARBA00022759"/>
    </source>
</evidence>
<evidence type="ECO:0000256" key="23">
    <source>
        <dbReference type="SAM" id="MobiDB-lite"/>
    </source>
</evidence>
<dbReference type="InterPro" id="IPR043502">
    <property type="entry name" value="DNA/RNA_pol_sf"/>
</dbReference>
<keyword evidence="6" id="KW-0540">Nuclease</keyword>
<evidence type="ECO:0000256" key="5">
    <source>
        <dbReference type="ARBA" id="ARBA00022695"/>
    </source>
</evidence>
<keyword evidence="12" id="KW-0067">ATP-binding</keyword>
<keyword evidence="20" id="KW-0511">Multifunctional enzyme</keyword>
<evidence type="ECO:0000256" key="7">
    <source>
        <dbReference type="ARBA" id="ARBA00022723"/>
    </source>
</evidence>
<evidence type="ECO:0000256" key="20">
    <source>
        <dbReference type="ARBA" id="ARBA00023268"/>
    </source>
</evidence>
<keyword evidence="9" id="KW-0064">Aspartyl protease</keyword>
<evidence type="ECO:0000256" key="21">
    <source>
        <dbReference type="ARBA" id="ARBA00048173"/>
    </source>
</evidence>
<dbReference type="InterPro" id="IPR013103">
    <property type="entry name" value="RVT_2"/>
</dbReference>
<feature type="region of interest" description="Disordered" evidence="23">
    <location>
        <begin position="1164"/>
        <end position="1288"/>
    </location>
</feature>
<dbReference type="GO" id="GO:0006310">
    <property type="term" value="P:DNA recombination"/>
    <property type="evidence" value="ECO:0007669"/>
    <property type="project" value="UniProtKB-KW"/>
</dbReference>
<comment type="catalytic activity">
    <reaction evidence="21">
        <text>DNA(n) + a 2'-deoxyribonucleoside 5'-triphosphate = DNA(n+1) + diphosphate</text>
        <dbReference type="Rhea" id="RHEA:22508"/>
        <dbReference type="Rhea" id="RHEA-COMP:17339"/>
        <dbReference type="Rhea" id="RHEA-COMP:17340"/>
        <dbReference type="ChEBI" id="CHEBI:33019"/>
        <dbReference type="ChEBI" id="CHEBI:61560"/>
        <dbReference type="ChEBI" id="CHEBI:173112"/>
        <dbReference type="EC" id="2.7.7.49"/>
    </reaction>
</comment>
<evidence type="ECO:0000259" key="24">
    <source>
        <dbReference type="PROSITE" id="PS50994"/>
    </source>
</evidence>
<evidence type="ECO:0000313" key="25">
    <source>
        <dbReference type="EMBL" id="KAJ8495356.1"/>
    </source>
</evidence>
<evidence type="ECO:0000256" key="15">
    <source>
        <dbReference type="ARBA" id="ARBA00022908"/>
    </source>
</evidence>
<dbReference type="GO" id="GO:0003964">
    <property type="term" value="F:RNA-directed DNA polymerase activity"/>
    <property type="evidence" value="ECO:0007669"/>
    <property type="project" value="UniProtKB-KW"/>
</dbReference>
<dbReference type="Gene3D" id="3.30.420.10">
    <property type="entry name" value="Ribonuclease H-like superfamily/Ribonuclease H"/>
    <property type="match status" value="1"/>
</dbReference>
<keyword evidence="19" id="KW-0233">DNA recombination</keyword>
<dbReference type="GO" id="GO:0004190">
    <property type="term" value="F:aspartic-type endopeptidase activity"/>
    <property type="evidence" value="ECO:0007669"/>
    <property type="project" value="UniProtKB-KW"/>
</dbReference>
<dbReference type="Pfam" id="PF14223">
    <property type="entry name" value="Retrotran_gag_2"/>
    <property type="match status" value="1"/>
</dbReference>
<keyword evidence="10" id="KW-0255">Endonuclease</keyword>
<protein>
    <recommendedName>
        <fullName evidence="24">Integrase catalytic domain-containing protein</fullName>
    </recommendedName>
</protein>
<dbReference type="GO" id="GO:0005524">
    <property type="term" value="F:ATP binding"/>
    <property type="evidence" value="ECO:0007669"/>
    <property type="project" value="UniProtKB-KW"/>
</dbReference>
<sequence length="1820" mass="204882">MVYTNTRLTGRRFSEATRRNIPRPPNFIRERRTVFYNHLPRHTVSCNDEGTLADRVGWVIVHPDLYSHVEARIAHLPEVKDLIDVYRALARAAPSYSVLVKHNQRTSAPKSEKKKVVQVASEAYQAVVQAAEKVISMLANPQVAGALSDLMPLRNQHGTHSWGHVFWPQRLDDYPQAIEVDSSDEEEDEDEVHSDGGWSIPSTDPWKVSTPDPEEEAIKWGPTSVEGSTPTLSSSSSDSSYSEVESFDLLPERCYECTIGIETSQWTAEPLAIDSEEEVNATLDDSSESSAVDCSGLVHVFDADENLDRYHDEEDDSYYACDRNPCPNRYQNTQQPPSHLTWALIPEPWQEIPLPPSSPEEEEDLESVYELSPLLATTPLPPDAPLHFAPPQSPSPQLNLTEELVDSPQFFLLTMGDIKPDSVPLLSSASQYADWAAKMKGLLMFMNCWEVVASTTTPSTEAEALKEYKKQNAQACGLLFMRTGPSFHYLLETKMTDGVATTATLTAKEMWDALKEKFGKPNSAHVWGLFESLISESRMSDQRSLQDQMSRIVTRIREISTNGLKLEDNIQALILLSKVPESYRPMISALMATMDLSKITVDVILEKSLSEEAMRRTGQSATRISKTKPKPSGPCDFCGSQTHHESTCYKKHPELRPKGNKGKGNGGKKKDKDKDKGKGKDTSHDHAHVSANVLVAESGSNMHASFYDAAKAAAGVRYTRWLMDSGASQHVTWCFDDFTEYEPFDNPLTFNTASSGEGSVIQGLGQGTVKAETLVDGQRWTITLPNVCYVPMASARLFSTGTIEKNGYSLFQGARKMMIFDKQPEGAVDSGSTIRIKGRKILEAPYNPASNLYDLTLEILLNRRVHLNVRSYKTWHRRFGHAGKEPLRHLPKNVKGVDQLDPADDEPCEGCAFGKSHRLPFPPSEKRATEPLELVHTDLDGPMRTASVGSGFKYFASFIDDYSGLARAYFLKFKSDAFRAFNDFKAWAENQTRRKIKRVRSDRGGEYTSNEFSEHLRSLGIEHHKTMPDSPQQNGRAERWNRTITEKALSMLHHAGLSHGFWQLAIEAAVHIYNRQPMRRLKWRCPITLWDGTIPDVSYFRVFGCKAYVHVQKDKRKGKLDKKAVEMIFVGYEQGSKGYKFWNPATHSIVVSRDVIFDEESFPARKIPGNRPVTPDDSPFSDQEVPSDDASNAEPENFEINIPLPIPLPEDAPPVPPVPPEQPAPPPLQQPDPPPAVPPPRPSHQRRRHEPVGGPSIARDRPRRENVPRPKRYEDSAYGDEPPAKVDARTDAEGNLEDNEHVVQSIIAMLAAANPKPDVEKWRAAEKAEYDSLIENKTWILVPRPKNRQVVANRWVYDIKHDGRYKARLVAKGFTQVWGEDYNETFSPVARFESIRYLLAHAALEDWDIESMDVKTAFLNGDLEEEIYMEQPEGWVVPGKENFVCLLLKAIYGLKQASRQWNAKIHQILLDLGFIRTYSDAGVYVYRRHRGDSVTIIVLYVDDLLLMGDKPGHIKATKEALMKQFKMTDLGPVSRFLGLNIVRDRKARTIDIDQIDYIQSVLERFDMADCKPARTPLPAGAVLEKSSHTAAEHSRKRYQSLIGSLLYATLGTRPDISFAVQKLSQYNSNPSDTHWNYAKYVLRYLQGTKDYRLRYYGASNDGLLGYSDSDWAEDRDDRRSTGAYVFLMAGGAISWQSRKQPTVSLSSTEAEYKAASDACRQVVWLRTFGEELGDDISRPTPLCLDNQGSIFLSVNPVTERRTKHVDVQYHYTHEQAELGTIDIYYVATEDQLADSLTKNVSFSILERFRKAIGLVSPSAV</sequence>
<dbReference type="GO" id="GO:0032196">
    <property type="term" value="P:transposition"/>
    <property type="evidence" value="ECO:0007669"/>
    <property type="project" value="UniProtKB-KW"/>
</dbReference>
<keyword evidence="5" id="KW-0548">Nucleotidyltransferase</keyword>
<keyword evidence="4" id="KW-0645">Protease</keyword>
<proteinExistence type="predicted"/>
<evidence type="ECO:0000256" key="14">
    <source>
        <dbReference type="ARBA" id="ARBA00022884"/>
    </source>
</evidence>
<keyword evidence="11" id="KW-0378">Hydrolase</keyword>
<dbReference type="GO" id="GO:0046872">
    <property type="term" value="F:metal ion binding"/>
    <property type="evidence" value="ECO:0007669"/>
    <property type="project" value="UniProtKB-KW"/>
</dbReference>